<dbReference type="EMBL" id="AVOT02105361">
    <property type="protein sequence ID" value="MBW0579568.1"/>
    <property type="molecule type" value="Genomic_DNA"/>
</dbReference>
<comment type="caution">
    <text evidence="2">The sequence shown here is derived from an EMBL/GenBank/DDBJ whole genome shotgun (WGS) entry which is preliminary data.</text>
</comment>
<evidence type="ECO:0000256" key="1">
    <source>
        <dbReference type="SAM" id="MobiDB-lite"/>
    </source>
</evidence>
<accession>A0A9Q3KDJ9</accession>
<dbReference type="AlphaFoldDB" id="A0A9Q3KDJ9"/>
<feature type="region of interest" description="Disordered" evidence="1">
    <location>
        <begin position="64"/>
        <end position="94"/>
    </location>
</feature>
<organism evidence="2 3">
    <name type="scientific">Austropuccinia psidii MF-1</name>
    <dbReference type="NCBI Taxonomy" id="1389203"/>
    <lineage>
        <taxon>Eukaryota</taxon>
        <taxon>Fungi</taxon>
        <taxon>Dikarya</taxon>
        <taxon>Basidiomycota</taxon>
        <taxon>Pucciniomycotina</taxon>
        <taxon>Pucciniomycetes</taxon>
        <taxon>Pucciniales</taxon>
        <taxon>Sphaerophragmiaceae</taxon>
        <taxon>Austropuccinia</taxon>
    </lineage>
</organism>
<protein>
    <submittedName>
        <fullName evidence="2">Uncharacterized protein</fullName>
    </submittedName>
</protein>
<evidence type="ECO:0000313" key="2">
    <source>
        <dbReference type="EMBL" id="MBW0579568.1"/>
    </source>
</evidence>
<dbReference type="Proteomes" id="UP000765509">
    <property type="component" value="Unassembled WGS sequence"/>
</dbReference>
<feature type="compositionally biased region" description="Basic and acidic residues" evidence="1">
    <location>
        <begin position="84"/>
        <end position="94"/>
    </location>
</feature>
<gene>
    <name evidence="2" type="ORF">O181_119283</name>
</gene>
<keyword evidence="3" id="KW-1185">Reference proteome</keyword>
<evidence type="ECO:0000313" key="3">
    <source>
        <dbReference type="Proteomes" id="UP000765509"/>
    </source>
</evidence>
<name>A0A9Q3KDJ9_9BASI</name>
<feature type="compositionally biased region" description="Polar residues" evidence="1">
    <location>
        <begin position="64"/>
        <end position="83"/>
    </location>
</feature>
<sequence length="94" mass="10664">MAPPEIEAFQCLSLFMKDISIFTGHLSKMMTSNYSLSDSTSYCREKKPTAWSEAWKKDHFQGKSRSYDSLSRSPTAKIQSRSPKATDELCSRST</sequence>
<reference evidence="2" key="1">
    <citation type="submission" date="2021-03" db="EMBL/GenBank/DDBJ databases">
        <title>Draft genome sequence of rust myrtle Austropuccinia psidii MF-1, a brazilian biotype.</title>
        <authorList>
            <person name="Quecine M.C."/>
            <person name="Pachon D.M.R."/>
            <person name="Bonatelli M.L."/>
            <person name="Correr F.H."/>
            <person name="Franceschini L.M."/>
            <person name="Leite T.F."/>
            <person name="Margarido G.R.A."/>
            <person name="Almeida C.A."/>
            <person name="Ferrarezi J.A."/>
            <person name="Labate C.A."/>
        </authorList>
    </citation>
    <scope>NUCLEOTIDE SEQUENCE</scope>
    <source>
        <strain evidence="2">MF-1</strain>
    </source>
</reference>
<proteinExistence type="predicted"/>